<dbReference type="PANTHER" id="PTHR43685">
    <property type="entry name" value="GLYCOSYLTRANSFERASE"/>
    <property type="match status" value="1"/>
</dbReference>
<sequence>MDISVLLSTYKRPGLLAQTLASFCHMDASGLLWEVLVVDNAGDGETRRVVEGVQGKLDITCLLETRKGKNNALNRAVEEAKGSLLVFTDDDIIAERSWLREMWEGVERWPRFSVFGGRILPRFPSAHVPLPRQHPFFIGAYVLADWGIHEGPYNAAYVWGPNMAVRAKIFREGWRFDPHIGPNGSNYIMGSETEFTKRMEKAGYRAVYLPKSLVHHQIRPEQMKVRWLYGRSFRDGRQKAIWYGWPDVPLLFGVPRYLVRQLLETGMERLFRFYDRERAVDLGLRYWNIRGMLHQYRKERPVKRKE</sequence>
<feature type="domain" description="Glycosyltransferase 2-like" evidence="1">
    <location>
        <begin position="4"/>
        <end position="173"/>
    </location>
</feature>
<dbReference type="InterPro" id="IPR050834">
    <property type="entry name" value="Glycosyltransf_2"/>
</dbReference>
<name>A0A953M1X2_9BACT</name>
<dbReference type="Pfam" id="PF00535">
    <property type="entry name" value="Glycos_transf_2"/>
    <property type="match status" value="1"/>
</dbReference>
<dbReference type="PANTHER" id="PTHR43685:SF2">
    <property type="entry name" value="GLYCOSYLTRANSFERASE 2-LIKE DOMAIN-CONTAINING PROTEIN"/>
    <property type="match status" value="1"/>
</dbReference>
<protein>
    <submittedName>
        <fullName evidence="2">Glycosyltransferase</fullName>
    </submittedName>
</protein>
<comment type="caution">
    <text evidence="2">The sequence shown here is derived from an EMBL/GenBank/DDBJ whole genome shotgun (WGS) entry which is preliminary data.</text>
</comment>
<dbReference type="Proteomes" id="UP000705867">
    <property type="component" value="Unassembled WGS sequence"/>
</dbReference>
<reference evidence="2" key="2">
    <citation type="submission" date="2021-08" db="EMBL/GenBank/DDBJ databases">
        <authorList>
            <person name="Dalcin Martins P."/>
        </authorList>
    </citation>
    <scope>NUCLEOTIDE SEQUENCE</scope>
    <source>
        <strain evidence="2">MAG_39</strain>
    </source>
</reference>
<proteinExistence type="predicted"/>
<gene>
    <name evidence="2" type="ORF">K8I29_10935</name>
</gene>
<evidence type="ECO:0000313" key="3">
    <source>
        <dbReference type="Proteomes" id="UP000705867"/>
    </source>
</evidence>
<dbReference type="InterPro" id="IPR029044">
    <property type="entry name" value="Nucleotide-diphossugar_trans"/>
</dbReference>
<dbReference type="SUPFAM" id="SSF53448">
    <property type="entry name" value="Nucleotide-diphospho-sugar transferases"/>
    <property type="match status" value="1"/>
</dbReference>
<evidence type="ECO:0000259" key="1">
    <source>
        <dbReference type="Pfam" id="PF00535"/>
    </source>
</evidence>
<reference evidence="2" key="1">
    <citation type="journal article" date="2021" name="bioRxiv">
        <title>Unraveling nitrogen, sulfur and carbon metabolic pathways and microbial community transcriptional responses to substrate deprivation and toxicity stresses in a bioreactor mimicking anoxic brackish coastal sediment conditions.</title>
        <authorList>
            <person name="Martins P.D."/>
            <person name="Echeveste M.J."/>
            <person name="Arshad A."/>
            <person name="Kurth J."/>
            <person name="Ouboter H."/>
            <person name="Jetten M.S.M."/>
            <person name="Welte C.U."/>
        </authorList>
    </citation>
    <scope>NUCLEOTIDE SEQUENCE</scope>
    <source>
        <strain evidence="2">MAG_39</strain>
    </source>
</reference>
<accession>A0A953M1X2</accession>
<dbReference type="EMBL" id="JAIOIV010000084">
    <property type="protein sequence ID" value="MBZ0156707.1"/>
    <property type="molecule type" value="Genomic_DNA"/>
</dbReference>
<organism evidence="2 3">
    <name type="scientific">Candidatus Nitrobium versatile</name>
    <dbReference type="NCBI Taxonomy" id="2884831"/>
    <lineage>
        <taxon>Bacteria</taxon>
        <taxon>Pseudomonadati</taxon>
        <taxon>Nitrospirota</taxon>
        <taxon>Nitrospiria</taxon>
        <taxon>Nitrospirales</taxon>
        <taxon>Nitrospiraceae</taxon>
        <taxon>Candidatus Nitrobium</taxon>
    </lineage>
</organism>
<dbReference type="InterPro" id="IPR001173">
    <property type="entry name" value="Glyco_trans_2-like"/>
</dbReference>
<dbReference type="AlphaFoldDB" id="A0A953M1X2"/>
<dbReference type="Gene3D" id="3.90.550.10">
    <property type="entry name" value="Spore Coat Polysaccharide Biosynthesis Protein SpsA, Chain A"/>
    <property type="match status" value="1"/>
</dbReference>
<evidence type="ECO:0000313" key="2">
    <source>
        <dbReference type="EMBL" id="MBZ0156707.1"/>
    </source>
</evidence>